<evidence type="ECO:0000313" key="1">
    <source>
        <dbReference type="EMBL" id="OGG00407.1"/>
    </source>
</evidence>
<evidence type="ECO:0000313" key="2">
    <source>
        <dbReference type="Proteomes" id="UP000179129"/>
    </source>
</evidence>
<proteinExistence type="predicted"/>
<reference evidence="1 2" key="1">
    <citation type="journal article" date="2016" name="Nat. Commun.">
        <title>Thousands of microbial genomes shed light on interconnected biogeochemical processes in an aquifer system.</title>
        <authorList>
            <person name="Anantharaman K."/>
            <person name="Brown C.T."/>
            <person name="Hug L.A."/>
            <person name="Sharon I."/>
            <person name="Castelle C.J."/>
            <person name="Probst A.J."/>
            <person name="Thomas B.C."/>
            <person name="Singh A."/>
            <person name="Wilkins M.J."/>
            <person name="Karaoz U."/>
            <person name="Brodie E.L."/>
            <person name="Williams K.H."/>
            <person name="Hubbard S.S."/>
            <person name="Banfield J.F."/>
        </authorList>
    </citation>
    <scope>NUCLEOTIDE SEQUENCE [LARGE SCALE GENOMIC DNA]</scope>
</reference>
<accession>A0A1F5YKB1</accession>
<sequence length="455" mass="52570">MSVEKEKKRLNPKGKKPANIKLTKEENKKLEAFIFAPVRSADRLLKNLYNDDSFYETATYARVDEKDAKKLFFYGVCKEVGKACIALINEKEFLQEVPAEIDPEPIGKIITGSIYDIQTYRIRKMVELLSILILFDKNCQKDEEYRIYLNAENMDLALSRQEDFRELHESRIIFNIQSSIDDFADRIKQDMLNLGVTELWFLDNIKFKKKKPSVFKAKKKLFLDALLVANADERFALGISYGRGYSRTSQCVHPLLGSHDYGKDYNTTKQIITNITYLSTICMHIMHLAYKIVGIIDPGGITKALGAKFEKSKASKLLEPMSKDFQLGDIVLTAWNELAKIMEEHKSKYGYKAYKVRYLSKPPLPEFPEDWIEAQNIIGTLMSKNMVRSFYEKFAQSLTHENEVGEAVKEVLKLPDEELFRYAEKAFLDFHNKGRLISMLLKAGFLKEKQEVDFS</sequence>
<name>A0A1F5YKB1_9BACT</name>
<organism evidence="1 2">
    <name type="scientific">Candidatus Glassbacteria bacterium RIFCSPLOWO2_12_FULL_58_11</name>
    <dbReference type="NCBI Taxonomy" id="1817867"/>
    <lineage>
        <taxon>Bacteria</taxon>
        <taxon>Candidatus Glassiibacteriota</taxon>
    </lineage>
</organism>
<comment type="caution">
    <text evidence="1">The sequence shown here is derived from an EMBL/GenBank/DDBJ whole genome shotgun (WGS) entry which is preliminary data.</text>
</comment>
<dbReference type="EMBL" id="MFIX01000259">
    <property type="protein sequence ID" value="OGG00407.1"/>
    <property type="molecule type" value="Genomic_DNA"/>
</dbReference>
<protein>
    <submittedName>
        <fullName evidence="1">Uncharacterized protein</fullName>
    </submittedName>
</protein>
<dbReference type="Proteomes" id="UP000179129">
    <property type="component" value="Unassembled WGS sequence"/>
</dbReference>
<dbReference type="AlphaFoldDB" id="A0A1F5YKB1"/>
<gene>
    <name evidence="1" type="ORF">A3F83_10385</name>
</gene>